<dbReference type="RefSeq" id="WP_105053477.1">
    <property type="nucleotide sequence ID" value="NZ_BMYG01000001.1"/>
</dbReference>
<dbReference type="GO" id="GO:0016020">
    <property type="term" value="C:membrane"/>
    <property type="evidence" value="ECO:0007669"/>
    <property type="project" value="UniProtKB-SubCell"/>
</dbReference>
<evidence type="ECO:0000256" key="2">
    <source>
        <dbReference type="ARBA" id="ARBA00022692"/>
    </source>
</evidence>
<evidence type="ECO:0000259" key="9">
    <source>
        <dbReference type="PROSITE" id="PS51781"/>
    </source>
</evidence>
<keyword evidence="5 7" id="KW-0472">Membrane</keyword>
<sequence length="244" mass="26652">MENKRIKLTIAMLLCGLTLSNSVFAEPEVEPTNPAAKVVNADENAEATTTPVTEVAPVAAVVEKKSPIVEVQPYQMYVSDELFVFLHSGSSSRYRIIGRVAASEKVTVITKNVNTGWFEIKLSDNKTGWIDSTLLVDTAGVKAKLATANATIKDLNVRISKLGTVSTDDLKVLENEIAELTNTNAALSKQLSTATTENETLRASVEQIDETKRILAKLYDVGAVLLGVFVGWLLTRRNKQKQWS</sequence>
<dbReference type="Gene3D" id="2.30.30.40">
    <property type="entry name" value="SH3 Domains"/>
    <property type="match status" value="1"/>
</dbReference>
<name>A0A2S7UY83_9GAMM</name>
<dbReference type="AlphaFoldDB" id="A0A2S7UY83"/>
<protein>
    <recommendedName>
        <fullName evidence="9">SH3b domain-containing protein</fullName>
    </recommendedName>
</protein>
<dbReference type="EMBL" id="MSCH01000003">
    <property type="protein sequence ID" value="PQJ54954.1"/>
    <property type="molecule type" value="Genomic_DNA"/>
</dbReference>
<dbReference type="PROSITE" id="PS51781">
    <property type="entry name" value="SH3B"/>
    <property type="match status" value="1"/>
</dbReference>
<evidence type="ECO:0000313" key="10">
    <source>
        <dbReference type="EMBL" id="PQJ54954.1"/>
    </source>
</evidence>
<keyword evidence="11" id="KW-1185">Reference proteome</keyword>
<reference evidence="10 11" key="1">
    <citation type="submission" date="2016-12" db="EMBL/GenBank/DDBJ databases">
        <title>Diversity of luminous bacteria.</title>
        <authorList>
            <person name="Yoshizawa S."/>
            <person name="Kogure K."/>
        </authorList>
    </citation>
    <scope>NUCLEOTIDE SEQUENCE [LARGE SCALE GENOMIC DNA]</scope>
    <source>
        <strain evidence="10 11">SA4-48</strain>
    </source>
</reference>
<keyword evidence="4 7" id="KW-1133">Transmembrane helix</keyword>
<feature type="signal peptide" evidence="8">
    <location>
        <begin position="1"/>
        <end position="25"/>
    </location>
</feature>
<evidence type="ECO:0000256" key="3">
    <source>
        <dbReference type="ARBA" id="ARBA00022729"/>
    </source>
</evidence>
<feature type="chain" id="PRO_5015740558" description="SH3b domain-containing protein" evidence="8">
    <location>
        <begin position="26"/>
        <end position="244"/>
    </location>
</feature>
<gene>
    <name evidence="10" type="ORF">BTO11_15695</name>
</gene>
<accession>A0A2S7UY83</accession>
<keyword evidence="2 7" id="KW-0812">Transmembrane</keyword>
<proteinExistence type="predicted"/>
<evidence type="ECO:0000313" key="11">
    <source>
        <dbReference type="Proteomes" id="UP000239007"/>
    </source>
</evidence>
<dbReference type="InterPro" id="IPR003646">
    <property type="entry name" value="SH3-like_bac-type"/>
</dbReference>
<dbReference type="Pfam" id="PF08239">
    <property type="entry name" value="SH3_3"/>
    <property type="match status" value="1"/>
</dbReference>
<dbReference type="Proteomes" id="UP000239007">
    <property type="component" value="Unassembled WGS sequence"/>
</dbReference>
<evidence type="ECO:0000256" key="4">
    <source>
        <dbReference type="ARBA" id="ARBA00022989"/>
    </source>
</evidence>
<organism evidence="10 11">
    <name type="scientific">Psychrosphaera saromensis</name>
    <dbReference type="NCBI Taxonomy" id="716813"/>
    <lineage>
        <taxon>Bacteria</taxon>
        <taxon>Pseudomonadati</taxon>
        <taxon>Pseudomonadota</taxon>
        <taxon>Gammaproteobacteria</taxon>
        <taxon>Alteromonadales</taxon>
        <taxon>Pseudoalteromonadaceae</taxon>
        <taxon>Psychrosphaera</taxon>
    </lineage>
</organism>
<keyword evidence="6" id="KW-0175">Coiled coil</keyword>
<evidence type="ECO:0000256" key="5">
    <source>
        <dbReference type="ARBA" id="ARBA00023136"/>
    </source>
</evidence>
<dbReference type="OrthoDB" id="9790951at2"/>
<dbReference type="SMART" id="SM00287">
    <property type="entry name" value="SH3b"/>
    <property type="match status" value="1"/>
</dbReference>
<evidence type="ECO:0000256" key="7">
    <source>
        <dbReference type="SAM" id="Phobius"/>
    </source>
</evidence>
<feature type="transmembrane region" description="Helical" evidence="7">
    <location>
        <begin position="214"/>
        <end position="234"/>
    </location>
</feature>
<feature type="coiled-coil region" evidence="6">
    <location>
        <begin position="170"/>
        <end position="197"/>
    </location>
</feature>
<evidence type="ECO:0000256" key="6">
    <source>
        <dbReference type="SAM" id="Coils"/>
    </source>
</evidence>
<evidence type="ECO:0000256" key="1">
    <source>
        <dbReference type="ARBA" id="ARBA00004167"/>
    </source>
</evidence>
<comment type="subcellular location">
    <subcellularLocation>
        <location evidence="1">Membrane</location>
        <topology evidence="1">Single-pass membrane protein</topology>
    </subcellularLocation>
</comment>
<feature type="domain" description="SH3b" evidence="9">
    <location>
        <begin position="72"/>
        <end position="139"/>
    </location>
</feature>
<dbReference type="InterPro" id="IPR016476">
    <property type="entry name" value="SH3_dom_pro"/>
</dbReference>
<dbReference type="NCBIfam" id="TIGR04211">
    <property type="entry name" value="SH3_and_anchor"/>
    <property type="match status" value="1"/>
</dbReference>
<keyword evidence="3 8" id="KW-0732">Signal</keyword>
<evidence type="ECO:0000256" key="8">
    <source>
        <dbReference type="SAM" id="SignalP"/>
    </source>
</evidence>
<comment type="caution">
    <text evidence="10">The sequence shown here is derived from an EMBL/GenBank/DDBJ whole genome shotgun (WGS) entry which is preliminary data.</text>
</comment>